<keyword evidence="2" id="KW-0749">Sporulation</keyword>
<dbReference type="InterPro" id="IPR003163">
    <property type="entry name" value="Tscrpt_reg_HTH_APSES-type"/>
</dbReference>
<feature type="region of interest" description="Disordered" evidence="4">
    <location>
        <begin position="516"/>
        <end position="594"/>
    </location>
</feature>
<dbReference type="PANTHER" id="PTHR24148">
    <property type="entry name" value="ANKYRIN REPEAT DOMAIN-CONTAINING PROTEIN 39 HOMOLOG-RELATED"/>
    <property type="match status" value="1"/>
</dbReference>
<evidence type="ECO:0000259" key="5">
    <source>
        <dbReference type="PROSITE" id="PS51299"/>
    </source>
</evidence>
<evidence type="ECO:0000313" key="6">
    <source>
        <dbReference type="EMBL" id="KAF7549361.1"/>
    </source>
</evidence>
<dbReference type="SMART" id="SM01252">
    <property type="entry name" value="KilA-N"/>
    <property type="match status" value="1"/>
</dbReference>
<comment type="subcellular location">
    <subcellularLocation>
        <location evidence="1">Nucleus</location>
    </subcellularLocation>
</comment>
<dbReference type="InterPro" id="IPR013933">
    <property type="entry name" value="CRC_Rsc7/Swp82"/>
</dbReference>
<dbReference type="GO" id="GO:0005634">
    <property type="term" value="C:nucleus"/>
    <property type="evidence" value="ECO:0007669"/>
    <property type="project" value="UniProtKB-SubCell"/>
</dbReference>
<dbReference type="PROSITE" id="PS51299">
    <property type="entry name" value="HTH_APSES"/>
    <property type="match status" value="1"/>
</dbReference>
<comment type="caution">
    <text evidence="6">The sequence shown here is derived from an EMBL/GenBank/DDBJ whole genome shotgun (WGS) entry which is preliminary data.</text>
</comment>
<dbReference type="PANTHER" id="PTHR24148:SF64">
    <property type="entry name" value="HETEROKARYON INCOMPATIBILITY DOMAIN-CONTAINING PROTEIN"/>
    <property type="match status" value="1"/>
</dbReference>
<protein>
    <recommendedName>
        <fullName evidence="5">HTH APSES-type domain-containing protein</fullName>
    </recommendedName>
</protein>
<evidence type="ECO:0000256" key="3">
    <source>
        <dbReference type="ARBA" id="ARBA00023321"/>
    </source>
</evidence>
<sequence length="1088" mass="120709">MQHPLSQSDPAEYKGALLPAAPSVDGEHGYIYGPKSVPAAPSLVSKPLGSQNVLPLPGDSIHGTIQSDGQGFDTTGQQPSRGMNPHITATLWEDEDNRMINGTKLLNVAGITRTHRDAVLKSEKARHVVKIGPMHLKGVWIPYNRALDFANTEKITPILYPLYKDLDGNIRALDRAQLETPRRLHQSEETNVSDVSDDAVRIAAPNEDGTVFHNYATEGYAQKSIKHEDAGISHRKYEHQSVRNPGLSAEPWKSVTDAPASDGMDAAYLSKAWQGVAADNMPAQATLPPKTTPTKSALKALPTVRDHTTDQINSAGDEYLPREADEFGEKKVGANGTLQGGREYKCRTFLVPNRGDKLFMLATECARVLNYRDSYLLFEKNKSLLKIIASVAEKDDLIQQEIIPFSYRSRLIAIVAARSMFRQFGSRVIMNGRRVRDDYWETNARKRGFTEADIAGEKRPGATEARKAAEAAHNNILLAGPYPQTDSSKYPGLPSSSFTSPYSQVPYGSPGSSLFPGFSQSHIARPGMIGTPPGSTTSLPGLAPGSDPSDSQLHDNSGIPKGGPRQEVPGLAKQDPPRPSPFSELNPEANDATESSRYLKCDGEFIKITTNCEAALVRLRQSKDVRVLWVDAVCIDQSNDEERSLQIPLMGQIYSQATWVGLWLGEASSTVDEVTSSPLSELGMSFIHDFAVEIAERSNSGQDILEGELYQEFIKDWKAFQEQSTEEVFTPRVRGFWDVLHRPWWERLWAVQELALAQSPILMCGGSTEAWHNLMVVIDALVRSDDIPEAVYEFIATFITSAFHQIRMRSFVDRHEPDSNATEPLVSGKKALEILNATRNTRASDPRDKIYGILGFFGNVKSDPENIFPQPDYSKTVAELYAGVARSIITNTGSLDVLSSCYGFVQSTVTDLPSWAAAWNDTPLNFFPDDCFNAASGSSVVYEDSGDNWYLLRVKGRRVDYVKYPSPVPDELEYDNQIMTQLWRQWADLGFALQSYPTGEALADVFMHTLCWGSNLKFNRLVPGEYRETFDAWIKILRSTDTLEVAARNIFEDQTAYTYSRRASFLTLARVLGRVKWYFETQAAVAKG</sequence>
<dbReference type="OrthoDB" id="5416609at2759"/>
<dbReference type="InterPro" id="IPR010730">
    <property type="entry name" value="HET"/>
</dbReference>
<dbReference type="GO" id="GO:0030435">
    <property type="term" value="P:sporulation resulting in formation of a cellular spore"/>
    <property type="evidence" value="ECO:0007669"/>
    <property type="project" value="UniProtKB-KW"/>
</dbReference>
<dbReference type="Pfam" id="PF06985">
    <property type="entry name" value="HET"/>
    <property type="match status" value="1"/>
</dbReference>
<evidence type="ECO:0000313" key="7">
    <source>
        <dbReference type="Proteomes" id="UP000722485"/>
    </source>
</evidence>
<evidence type="ECO:0000256" key="2">
    <source>
        <dbReference type="ARBA" id="ARBA00022969"/>
    </source>
</evidence>
<feature type="domain" description="HTH APSES-type" evidence="5">
    <location>
        <begin position="61"/>
        <end position="174"/>
    </location>
</feature>
<organism evidence="6 7">
    <name type="scientific">Cylindrodendrum hubeiense</name>
    <dbReference type="NCBI Taxonomy" id="595255"/>
    <lineage>
        <taxon>Eukaryota</taxon>
        <taxon>Fungi</taxon>
        <taxon>Dikarya</taxon>
        <taxon>Ascomycota</taxon>
        <taxon>Pezizomycotina</taxon>
        <taxon>Sordariomycetes</taxon>
        <taxon>Hypocreomycetidae</taxon>
        <taxon>Hypocreales</taxon>
        <taxon>Nectriaceae</taxon>
        <taxon>Cylindrodendrum</taxon>
    </lineage>
</organism>
<accession>A0A9P5H4Q2</accession>
<dbReference type="GO" id="GO:0048315">
    <property type="term" value="P:conidium formation"/>
    <property type="evidence" value="ECO:0007669"/>
    <property type="project" value="UniProtKB-KW"/>
</dbReference>
<keyword evidence="7" id="KW-1185">Reference proteome</keyword>
<evidence type="ECO:0000256" key="4">
    <source>
        <dbReference type="SAM" id="MobiDB-lite"/>
    </source>
</evidence>
<dbReference type="EMBL" id="JAANBB010000124">
    <property type="protein sequence ID" value="KAF7549361.1"/>
    <property type="molecule type" value="Genomic_DNA"/>
</dbReference>
<dbReference type="InterPro" id="IPR052895">
    <property type="entry name" value="HetReg/Transcr_Mod"/>
</dbReference>
<dbReference type="InterPro" id="IPR018004">
    <property type="entry name" value="KilA/APSES_HTH"/>
</dbReference>
<evidence type="ECO:0000256" key="1">
    <source>
        <dbReference type="ARBA" id="ARBA00004123"/>
    </source>
</evidence>
<dbReference type="GO" id="GO:0003677">
    <property type="term" value="F:DNA binding"/>
    <property type="evidence" value="ECO:0007669"/>
    <property type="project" value="InterPro"/>
</dbReference>
<dbReference type="SUPFAM" id="SSF54616">
    <property type="entry name" value="DNA-binding domain of Mlu1-box binding protein MBP1"/>
    <property type="match status" value="1"/>
</dbReference>
<dbReference type="Gene3D" id="3.10.260.10">
    <property type="entry name" value="Transcription regulator HTH, APSES-type DNA-binding domain"/>
    <property type="match status" value="1"/>
</dbReference>
<name>A0A9P5H4Q2_9HYPO</name>
<gene>
    <name evidence="6" type="ORF">G7Z17_g6448</name>
</gene>
<proteinExistence type="predicted"/>
<dbReference type="Pfam" id="PF08624">
    <property type="entry name" value="CRC_subunit"/>
    <property type="match status" value="1"/>
</dbReference>
<reference evidence="6" key="1">
    <citation type="submission" date="2020-03" db="EMBL/GenBank/DDBJ databases">
        <title>Draft Genome Sequence of Cylindrodendrum hubeiense.</title>
        <authorList>
            <person name="Buettner E."/>
            <person name="Kellner H."/>
        </authorList>
    </citation>
    <scope>NUCLEOTIDE SEQUENCE</scope>
    <source>
        <strain evidence="6">IHI 201604</strain>
    </source>
</reference>
<dbReference type="AlphaFoldDB" id="A0A9P5H4Q2"/>
<keyword evidence="3" id="KW-0183">Conidiation</keyword>
<dbReference type="Proteomes" id="UP000722485">
    <property type="component" value="Unassembled WGS sequence"/>
</dbReference>
<dbReference type="InterPro" id="IPR036887">
    <property type="entry name" value="HTH_APSES_sf"/>
</dbReference>